<feature type="region of interest" description="Disordered" evidence="1">
    <location>
        <begin position="50"/>
        <end position="81"/>
    </location>
</feature>
<dbReference type="EMBL" id="RDQH01000341">
    <property type="protein sequence ID" value="RXH74089.1"/>
    <property type="molecule type" value="Genomic_DNA"/>
</dbReference>
<dbReference type="PANTHER" id="PTHR45287:SF4">
    <property type="entry name" value="OS03G0691500 PROTEIN"/>
    <property type="match status" value="1"/>
</dbReference>
<feature type="compositionally biased region" description="Basic and acidic residues" evidence="1">
    <location>
        <begin position="66"/>
        <end position="81"/>
    </location>
</feature>
<evidence type="ECO:0000256" key="1">
    <source>
        <dbReference type="SAM" id="MobiDB-lite"/>
    </source>
</evidence>
<dbReference type="Proteomes" id="UP000290289">
    <property type="component" value="Chromosome 15"/>
</dbReference>
<dbReference type="AlphaFoldDB" id="A0A498HTH9"/>
<dbReference type="InterPro" id="IPR040262">
    <property type="entry name" value="At4g38062-like"/>
</dbReference>
<proteinExistence type="predicted"/>
<evidence type="ECO:0000313" key="2">
    <source>
        <dbReference type="EMBL" id="RXH74089.1"/>
    </source>
</evidence>
<gene>
    <name evidence="2" type="ORF">DVH24_021269</name>
</gene>
<organism evidence="2 3">
    <name type="scientific">Malus domestica</name>
    <name type="common">Apple</name>
    <name type="synonym">Pyrus malus</name>
    <dbReference type="NCBI Taxonomy" id="3750"/>
    <lineage>
        <taxon>Eukaryota</taxon>
        <taxon>Viridiplantae</taxon>
        <taxon>Streptophyta</taxon>
        <taxon>Embryophyta</taxon>
        <taxon>Tracheophyta</taxon>
        <taxon>Spermatophyta</taxon>
        <taxon>Magnoliopsida</taxon>
        <taxon>eudicotyledons</taxon>
        <taxon>Gunneridae</taxon>
        <taxon>Pentapetalae</taxon>
        <taxon>rosids</taxon>
        <taxon>fabids</taxon>
        <taxon>Rosales</taxon>
        <taxon>Rosaceae</taxon>
        <taxon>Amygdaloideae</taxon>
        <taxon>Maleae</taxon>
        <taxon>Malus</taxon>
    </lineage>
</organism>
<name>A0A498HTH9_MALDO</name>
<reference evidence="2 3" key="1">
    <citation type="submission" date="2018-10" db="EMBL/GenBank/DDBJ databases">
        <title>A high-quality apple genome assembly.</title>
        <authorList>
            <person name="Hu J."/>
        </authorList>
    </citation>
    <scope>NUCLEOTIDE SEQUENCE [LARGE SCALE GENOMIC DNA]</scope>
    <source>
        <strain evidence="3">cv. HFTH1</strain>
        <tissue evidence="2">Young leaf</tissue>
    </source>
</reference>
<accession>A0A498HTH9</accession>
<evidence type="ECO:0000313" key="3">
    <source>
        <dbReference type="Proteomes" id="UP000290289"/>
    </source>
</evidence>
<protein>
    <submittedName>
        <fullName evidence="2">Uncharacterized protein</fullName>
    </submittedName>
</protein>
<keyword evidence="3" id="KW-1185">Reference proteome</keyword>
<dbReference type="PANTHER" id="PTHR45287">
    <property type="entry name" value="OS03G0691500 PROTEIN"/>
    <property type="match status" value="1"/>
</dbReference>
<sequence>MQHLKAANNKRRINCVEKCQKLEDTNIVLALDEANKKKIDQEQTISVHKEETKGLKGSPSVQNKCLEAEKKANAPKKLRET</sequence>
<comment type="caution">
    <text evidence="2">The sequence shown here is derived from an EMBL/GenBank/DDBJ whole genome shotgun (WGS) entry which is preliminary data.</text>
</comment>